<sequence>MDIFFSQPRFHAYSYGFPSGSFRSFPTSSSSFRSFFTSSRSSGSYPASFASFGSFPGSSDSFPVSGSILGQTPTPELSLRVGGSHNLFRASSEAQSGIRQLVLFYPFWGVLFRNKVIFSGFYLEGRLRVNLPTPGLSLGVGASRSNHLLPPVRIKQELPSQLPGAQLLLLNNTGYDFLEVIRPAPATPVFEVALIHRHLALVFPEGSGLPQEKLEAPMVLTTAITKANEGRLGSKPPNPSFSVVLPTSGQPRPVTNLLWPESKGVHHVLIDGPYRVSDIYPQYLVGEVVPPH</sequence>
<organism evidence="1 2">
    <name type="scientific">Petrolisthes cinctipes</name>
    <name type="common">Flat porcelain crab</name>
    <dbReference type="NCBI Taxonomy" id="88211"/>
    <lineage>
        <taxon>Eukaryota</taxon>
        <taxon>Metazoa</taxon>
        <taxon>Ecdysozoa</taxon>
        <taxon>Arthropoda</taxon>
        <taxon>Crustacea</taxon>
        <taxon>Multicrustacea</taxon>
        <taxon>Malacostraca</taxon>
        <taxon>Eumalacostraca</taxon>
        <taxon>Eucarida</taxon>
        <taxon>Decapoda</taxon>
        <taxon>Pleocyemata</taxon>
        <taxon>Anomura</taxon>
        <taxon>Galatheoidea</taxon>
        <taxon>Porcellanidae</taxon>
        <taxon>Petrolisthes</taxon>
    </lineage>
</organism>
<keyword evidence="2" id="KW-1185">Reference proteome</keyword>
<evidence type="ECO:0000313" key="1">
    <source>
        <dbReference type="EMBL" id="KAK3868774.1"/>
    </source>
</evidence>
<name>A0AAE1F8F6_PETCI</name>
<accession>A0AAE1F8F6</accession>
<comment type="caution">
    <text evidence="1">The sequence shown here is derived from an EMBL/GenBank/DDBJ whole genome shotgun (WGS) entry which is preliminary data.</text>
</comment>
<proteinExistence type="predicted"/>
<evidence type="ECO:0000313" key="2">
    <source>
        <dbReference type="Proteomes" id="UP001286313"/>
    </source>
</evidence>
<protein>
    <submittedName>
        <fullName evidence="1">Uncharacterized protein</fullName>
    </submittedName>
</protein>
<dbReference type="AlphaFoldDB" id="A0AAE1F8F6"/>
<dbReference type="Proteomes" id="UP001286313">
    <property type="component" value="Unassembled WGS sequence"/>
</dbReference>
<gene>
    <name evidence="1" type="ORF">Pcinc_025812</name>
</gene>
<reference evidence="1" key="1">
    <citation type="submission" date="2023-10" db="EMBL/GenBank/DDBJ databases">
        <title>Genome assemblies of two species of porcelain crab, Petrolisthes cinctipes and Petrolisthes manimaculis (Anomura: Porcellanidae).</title>
        <authorList>
            <person name="Angst P."/>
        </authorList>
    </citation>
    <scope>NUCLEOTIDE SEQUENCE</scope>
    <source>
        <strain evidence="1">PB745_01</strain>
        <tissue evidence="1">Gill</tissue>
    </source>
</reference>
<dbReference type="EMBL" id="JAWQEG010002943">
    <property type="protein sequence ID" value="KAK3868774.1"/>
    <property type="molecule type" value="Genomic_DNA"/>
</dbReference>